<feature type="domain" description="PPC" evidence="1">
    <location>
        <begin position="1"/>
        <end position="131"/>
    </location>
</feature>
<evidence type="ECO:0000259" key="1">
    <source>
        <dbReference type="PROSITE" id="PS51742"/>
    </source>
</evidence>
<comment type="caution">
    <text evidence="2">The sequence shown here is derived from an EMBL/GenBank/DDBJ whole genome shotgun (WGS) entry which is preliminary data.</text>
</comment>
<dbReference type="PANTHER" id="PTHR34988:SF1">
    <property type="entry name" value="DNA-BINDING PROTEIN"/>
    <property type="match status" value="1"/>
</dbReference>
<dbReference type="SUPFAM" id="SSF117856">
    <property type="entry name" value="AF0104/ALDC/Ptd012-like"/>
    <property type="match status" value="1"/>
</dbReference>
<organism evidence="2">
    <name type="scientific">Hexamita inflata</name>
    <dbReference type="NCBI Taxonomy" id="28002"/>
    <lineage>
        <taxon>Eukaryota</taxon>
        <taxon>Metamonada</taxon>
        <taxon>Diplomonadida</taxon>
        <taxon>Hexamitidae</taxon>
        <taxon>Hexamitinae</taxon>
        <taxon>Hexamita</taxon>
    </lineage>
</organism>
<gene>
    <name evidence="2" type="ORF">HINF_LOCUS36223</name>
    <name evidence="3" type="ORF">HINF_LOCUS43527</name>
</gene>
<dbReference type="CDD" id="cd11378">
    <property type="entry name" value="DUF296"/>
    <property type="match status" value="1"/>
</dbReference>
<dbReference type="Gene3D" id="3.30.1330.80">
    <property type="entry name" value="Hypothetical protein, similar to alpha- acetolactate decarboxylase, domain 2"/>
    <property type="match status" value="1"/>
</dbReference>
<evidence type="ECO:0000313" key="3">
    <source>
        <dbReference type="EMBL" id="CAL6049684.1"/>
    </source>
</evidence>
<dbReference type="Pfam" id="PF03479">
    <property type="entry name" value="PCC"/>
    <property type="match status" value="1"/>
</dbReference>
<proteinExistence type="predicted"/>
<dbReference type="PROSITE" id="PS51742">
    <property type="entry name" value="PPC"/>
    <property type="match status" value="1"/>
</dbReference>
<reference evidence="3 4" key="2">
    <citation type="submission" date="2024-07" db="EMBL/GenBank/DDBJ databases">
        <authorList>
            <person name="Akdeniz Z."/>
        </authorList>
    </citation>
    <scope>NUCLEOTIDE SEQUENCE [LARGE SCALE GENOMIC DNA]</scope>
</reference>
<reference evidence="2" key="1">
    <citation type="submission" date="2023-06" db="EMBL/GenBank/DDBJ databases">
        <authorList>
            <person name="Kurt Z."/>
        </authorList>
    </citation>
    <scope>NUCLEOTIDE SEQUENCE</scope>
</reference>
<protein>
    <recommendedName>
        <fullName evidence="1">PPC domain-containing protein</fullName>
    </recommendedName>
</protein>
<dbReference type="AlphaFoldDB" id="A0AA86Q027"/>
<dbReference type="InterPro" id="IPR005175">
    <property type="entry name" value="PPC_dom"/>
</dbReference>
<dbReference type="Proteomes" id="UP001642409">
    <property type="component" value="Unassembled WGS sequence"/>
</dbReference>
<dbReference type="EMBL" id="CAXDID020000181">
    <property type="protein sequence ID" value="CAL6049684.1"/>
    <property type="molecule type" value="Genomic_DNA"/>
</dbReference>
<dbReference type="EMBL" id="CATOUU010000789">
    <property type="protein sequence ID" value="CAI9948578.1"/>
    <property type="molecule type" value="Genomic_DNA"/>
</dbReference>
<evidence type="ECO:0000313" key="2">
    <source>
        <dbReference type="EMBL" id="CAI9948578.1"/>
    </source>
</evidence>
<evidence type="ECO:0000313" key="4">
    <source>
        <dbReference type="Proteomes" id="UP001642409"/>
    </source>
</evidence>
<dbReference type="PANTHER" id="PTHR34988">
    <property type="entry name" value="PROTEIN, PUTATIVE-RELATED"/>
    <property type="match status" value="1"/>
</dbReference>
<sequence>MKPFAFRLIKHQPLKASILSQIQKLNIQAGSVMSGVGCLLDVKIRLANESQSVELKGPLEILTLSGTITPEHLHLHISVADNTGKVTGGHLIEGTVSYNSIPPKYNRKNNIYSKYHQNHSITCIWMIYEEL</sequence>
<accession>A0AA86Q027</accession>
<name>A0AA86Q027_9EUKA</name>
<keyword evidence="4" id="KW-1185">Reference proteome</keyword>